<dbReference type="Gene3D" id="2.60.120.620">
    <property type="entry name" value="q2cbj1_9rhob like domain"/>
    <property type="match status" value="1"/>
</dbReference>
<evidence type="ECO:0008006" key="4">
    <source>
        <dbReference type="Google" id="ProtNLM"/>
    </source>
</evidence>
<evidence type="ECO:0000313" key="3">
    <source>
        <dbReference type="Proteomes" id="UP001165065"/>
    </source>
</evidence>
<dbReference type="PANTHER" id="PTHR31630:SF6">
    <property type="entry name" value="PHYTANOYL-COA DIOXYGENASE-RELATED"/>
    <property type="match status" value="1"/>
</dbReference>
<dbReference type="InterPro" id="IPR008775">
    <property type="entry name" value="Phytyl_CoA_dOase-like"/>
</dbReference>
<protein>
    <recommendedName>
        <fullName evidence="4">Phytanoyl-CoA dioxygenase</fullName>
    </recommendedName>
</protein>
<comment type="caution">
    <text evidence="2">The sequence shown here is derived from an EMBL/GenBank/DDBJ whole genome shotgun (WGS) entry which is preliminary data.</text>
</comment>
<dbReference type="PANTHER" id="PTHR31630">
    <property type="entry name" value="PHYTANOYL-COA DIOXYGENASE-RELATED-RELATED"/>
    <property type="match status" value="1"/>
</dbReference>
<gene>
    <name evidence="2" type="ORF">TrCOL_g6187</name>
</gene>
<reference evidence="3" key="1">
    <citation type="journal article" date="2023" name="Commun. Biol.">
        <title>Genome analysis of Parmales, the sister group of diatoms, reveals the evolutionary specialization of diatoms from phago-mixotrophs to photoautotrophs.</title>
        <authorList>
            <person name="Ban H."/>
            <person name="Sato S."/>
            <person name="Yoshikawa S."/>
            <person name="Yamada K."/>
            <person name="Nakamura Y."/>
            <person name="Ichinomiya M."/>
            <person name="Sato N."/>
            <person name="Blanc-Mathieu R."/>
            <person name="Endo H."/>
            <person name="Kuwata A."/>
            <person name="Ogata H."/>
        </authorList>
    </citation>
    <scope>NUCLEOTIDE SEQUENCE [LARGE SCALE GENOMIC DNA]</scope>
</reference>
<evidence type="ECO:0000313" key="2">
    <source>
        <dbReference type="EMBL" id="GMI27039.1"/>
    </source>
</evidence>
<feature type="compositionally biased region" description="Polar residues" evidence="1">
    <location>
        <begin position="479"/>
        <end position="489"/>
    </location>
</feature>
<dbReference type="Proteomes" id="UP001165065">
    <property type="component" value="Unassembled WGS sequence"/>
</dbReference>
<dbReference type="OrthoDB" id="445007at2759"/>
<name>A0A9W7L2Y5_9STRA</name>
<dbReference type="SUPFAM" id="SSF51197">
    <property type="entry name" value="Clavaminate synthase-like"/>
    <property type="match status" value="1"/>
</dbReference>
<dbReference type="AlphaFoldDB" id="A0A9W7L2Y5"/>
<feature type="region of interest" description="Disordered" evidence="1">
    <location>
        <begin position="444"/>
        <end position="500"/>
    </location>
</feature>
<feature type="compositionally biased region" description="Polar residues" evidence="1">
    <location>
        <begin position="1"/>
        <end position="10"/>
    </location>
</feature>
<proteinExistence type="predicted"/>
<keyword evidence="3" id="KW-1185">Reference proteome</keyword>
<sequence length="500" mass="56085">MPKNLTHSSQPLPPLTSKPRRLPGEMEQAEADYNDVLSKIQDPSTLASDLPSLQADLKRKKRLVRMLKKLNVKPPTPPSYSHYPLPTDLPQDPSDPKYTLSFSLSETSSAQDFFNKYGFVVFSDILSPEECDATVSEIWDYLEKHTPDLSRSDPTTHSLLSARYGLPDEQAIFTPQLVSNRQNLNLYEALNSITPTSSSSPSSPSSPMSSSSLVVSNDRWCLYPPACDDPASQTTNPPVHLDVCPWAYFPDANHARRDPETDPDLLTYTGDTRIRELKDWRAEINCVRGENGPHHQGLISLLDNLEEDGGTVVVPKFHKHFKAWQQSLGTWEENRVGQRRRGCSFNFHDSSDPIHGLARRVTMRKGSLLIWNQTLVHGAVPNRSKNFRIAQFVRGFRRGEMTAARASARAIALRRELQKGGVTQLSPISRHVFGIDPILFSSPSRGRKPATFNKRRKSVSPPNRQENFNPNPRSEKNNPRSSPTGSSLLQGGVVDKHWNV</sequence>
<dbReference type="EMBL" id="BRYA01000638">
    <property type="protein sequence ID" value="GMI27039.1"/>
    <property type="molecule type" value="Genomic_DNA"/>
</dbReference>
<feature type="region of interest" description="Disordered" evidence="1">
    <location>
        <begin position="70"/>
        <end position="92"/>
    </location>
</feature>
<evidence type="ECO:0000256" key="1">
    <source>
        <dbReference type="SAM" id="MobiDB-lite"/>
    </source>
</evidence>
<feature type="region of interest" description="Disordered" evidence="1">
    <location>
        <begin position="1"/>
        <end position="31"/>
    </location>
</feature>
<feature type="compositionally biased region" description="Basic residues" evidence="1">
    <location>
        <begin position="445"/>
        <end position="458"/>
    </location>
</feature>
<feature type="compositionally biased region" description="Polar residues" evidence="1">
    <location>
        <begin position="460"/>
        <end position="472"/>
    </location>
</feature>
<accession>A0A9W7L2Y5</accession>
<dbReference type="Pfam" id="PF05721">
    <property type="entry name" value="PhyH"/>
    <property type="match status" value="1"/>
</dbReference>
<organism evidence="2 3">
    <name type="scientific">Triparma columacea</name>
    <dbReference type="NCBI Taxonomy" id="722753"/>
    <lineage>
        <taxon>Eukaryota</taxon>
        <taxon>Sar</taxon>
        <taxon>Stramenopiles</taxon>
        <taxon>Ochrophyta</taxon>
        <taxon>Bolidophyceae</taxon>
        <taxon>Parmales</taxon>
        <taxon>Triparmaceae</taxon>
        <taxon>Triparma</taxon>
    </lineage>
</organism>